<dbReference type="Pfam" id="PF07044">
    <property type="entry name" value="DUF1329"/>
    <property type="match status" value="1"/>
</dbReference>
<dbReference type="Gene3D" id="2.50.20.10">
    <property type="entry name" value="Lipoprotein localisation LolA/LolB/LppX"/>
    <property type="match status" value="1"/>
</dbReference>
<reference evidence="1 2" key="1">
    <citation type="submission" date="2020-08" db="EMBL/GenBank/DDBJ databases">
        <title>Oceanospirillum sp. nov. isolated from marine sediment.</title>
        <authorList>
            <person name="Ji X."/>
        </authorList>
    </citation>
    <scope>NUCLEOTIDE SEQUENCE [LARGE SCALE GENOMIC DNA]</scope>
    <source>
        <strain evidence="1 2">D5</strain>
    </source>
</reference>
<sequence>MSGLLTAGSIAGTALAAVSESEAAKLGQELTWVGAEKAANADGSIPAWDGGIKNLTEGTDPFAGEQPLFTITAQNMAQYKDKLSAGQIALFEKYPDTYKMPVYQSHRTAYFPQKVYDLAKKNAIQTELAEGGNGLVNFDETIPFAIPQNGLEVIWNHITRYRGGSVERTMAVAPVHQNGDFTTYRIQDKLVWPHYLTDGYKEDKDSNMLFYFTMKVLAPARLTGNVLLVHETLNQVKEARKSWVYNAGQRRVRRAPQVSYDGPGFAADGQRTSDNFDMFNGAPDKYDWKLIGKQEMYIPYNAFKLASKDLTYKDILMPGHLNPENTRYELHRVWVIEADLKDGERHIYAKRRMYIDEDSWQAAVVDHYDGRGELWRVAEAHKVQYKSGDAPWYAMETLHDLQSGRYLTTGMTNEESVGLDFGIKAKHSDFTPAAIRREGKR</sequence>
<accession>A0A839ISB9</accession>
<evidence type="ECO:0000313" key="2">
    <source>
        <dbReference type="Proteomes" id="UP000565262"/>
    </source>
</evidence>
<organism evidence="1 2">
    <name type="scientific">Oceanospirillum sediminis</name>
    <dbReference type="NCBI Taxonomy" id="2760088"/>
    <lineage>
        <taxon>Bacteria</taxon>
        <taxon>Pseudomonadati</taxon>
        <taxon>Pseudomonadota</taxon>
        <taxon>Gammaproteobacteria</taxon>
        <taxon>Oceanospirillales</taxon>
        <taxon>Oceanospirillaceae</taxon>
        <taxon>Oceanospirillum</taxon>
    </lineage>
</organism>
<protein>
    <submittedName>
        <fullName evidence="1">DUF1329 domain-containing protein</fullName>
    </submittedName>
</protein>
<dbReference type="InterPro" id="IPR010752">
    <property type="entry name" value="DUF1329"/>
</dbReference>
<proteinExistence type="predicted"/>
<dbReference type="AlphaFoldDB" id="A0A839ISB9"/>
<dbReference type="Proteomes" id="UP000565262">
    <property type="component" value="Unassembled WGS sequence"/>
</dbReference>
<evidence type="ECO:0000313" key="1">
    <source>
        <dbReference type="EMBL" id="MBB1487560.1"/>
    </source>
</evidence>
<gene>
    <name evidence="1" type="ORF">H4O21_13165</name>
</gene>
<dbReference type="CDD" id="cd16329">
    <property type="entry name" value="LolA_like"/>
    <property type="match status" value="1"/>
</dbReference>
<keyword evidence="2" id="KW-1185">Reference proteome</keyword>
<dbReference type="EMBL" id="JACJFM010000016">
    <property type="protein sequence ID" value="MBB1487560.1"/>
    <property type="molecule type" value="Genomic_DNA"/>
</dbReference>
<name>A0A839ISB9_9GAMM</name>
<comment type="caution">
    <text evidence="1">The sequence shown here is derived from an EMBL/GenBank/DDBJ whole genome shotgun (WGS) entry which is preliminary data.</text>
</comment>